<dbReference type="InterPro" id="IPR000276">
    <property type="entry name" value="GPCR_Rhodpsn"/>
</dbReference>
<dbReference type="GO" id="GO:0004930">
    <property type="term" value="F:G protein-coupled receptor activity"/>
    <property type="evidence" value="ECO:0007669"/>
    <property type="project" value="InterPro"/>
</dbReference>
<evidence type="ECO:0000256" key="1">
    <source>
        <dbReference type="ARBA" id="ARBA00004651"/>
    </source>
</evidence>
<evidence type="ECO:0000313" key="8">
    <source>
        <dbReference type="EMBL" id="PVD28609.1"/>
    </source>
</evidence>
<dbReference type="EMBL" id="PZQS01000006">
    <property type="protein sequence ID" value="PVD28609.1"/>
    <property type="molecule type" value="Genomic_DNA"/>
</dbReference>
<name>A0A2T7P5B0_POMCA</name>
<keyword evidence="9" id="KW-1185">Reference proteome</keyword>
<evidence type="ECO:0000256" key="3">
    <source>
        <dbReference type="ARBA" id="ARBA00022692"/>
    </source>
</evidence>
<dbReference type="Pfam" id="PF00001">
    <property type="entry name" value="7tm_1"/>
    <property type="match status" value="1"/>
</dbReference>
<dbReference type="PROSITE" id="PS50262">
    <property type="entry name" value="G_PROTEIN_RECEP_F1_2"/>
    <property type="match status" value="1"/>
</dbReference>
<dbReference type="CDD" id="cd00637">
    <property type="entry name" value="7tm_classA_rhodopsin-like"/>
    <property type="match status" value="1"/>
</dbReference>
<comment type="caution">
    <text evidence="8">The sequence shown here is derived from an EMBL/GenBank/DDBJ whole genome shotgun (WGS) entry which is preliminary data.</text>
</comment>
<keyword evidence="3 6" id="KW-0812">Transmembrane</keyword>
<dbReference type="Proteomes" id="UP000245119">
    <property type="component" value="Linkage Group LG6"/>
</dbReference>
<keyword evidence="4 6" id="KW-1133">Transmembrane helix</keyword>
<dbReference type="SUPFAM" id="SSF81321">
    <property type="entry name" value="Family A G protein-coupled receptor-like"/>
    <property type="match status" value="1"/>
</dbReference>
<feature type="transmembrane region" description="Helical" evidence="6">
    <location>
        <begin position="185"/>
        <end position="205"/>
    </location>
</feature>
<evidence type="ECO:0000259" key="7">
    <source>
        <dbReference type="PROSITE" id="PS50262"/>
    </source>
</evidence>
<dbReference type="AlphaFoldDB" id="A0A2T7P5B0"/>
<sequence length="311" mass="33944">MTVPKIKDFVDSNAKEFLSVFEVMAHFSDVSEGVLDVGSSSNDTINSTTTPLMTTLATNPACRKNEAFMQALPWVRITFGVLMVLENTLSLWALWHVRRLQRALQRFMSSLSVGELLTGIWCCYGYGAEVITGSAEVTFECRMRFIGMTYLNFASILSIAAMCLDRALALQCPLRYVELVTPPRVRLVLAVVWLLPLAVVLAAYVDVEGSSLDCDFVHIASPRTYVVLTVVALLLHRCHHLLAALPLPRGALPHHQDLPHAHQLARVHSLLAHERARGGDDSGSGHPLLAAVLARGGGAGVWPPSPAMRSA</sequence>
<dbReference type="Gene3D" id="1.20.1070.10">
    <property type="entry name" value="Rhodopsin 7-helix transmembrane proteins"/>
    <property type="match status" value="1"/>
</dbReference>
<feature type="transmembrane region" description="Helical" evidence="6">
    <location>
        <begin position="74"/>
        <end position="95"/>
    </location>
</feature>
<evidence type="ECO:0000313" key="9">
    <source>
        <dbReference type="Proteomes" id="UP000245119"/>
    </source>
</evidence>
<comment type="subcellular location">
    <subcellularLocation>
        <location evidence="1">Cell membrane</location>
        <topology evidence="1">Multi-pass membrane protein</topology>
    </subcellularLocation>
</comment>
<protein>
    <recommendedName>
        <fullName evidence="7">G-protein coupled receptors family 1 profile domain-containing protein</fullName>
    </recommendedName>
</protein>
<feature type="domain" description="G-protein coupled receptors family 1 profile" evidence="7">
    <location>
        <begin position="86"/>
        <end position="247"/>
    </location>
</feature>
<dbReference type="InterPro" id="IPR017452">
    <property type="entry name" value="GPCR_Rhodpsn_7TM"/>
</dbReference>
<accession>A0A2T7P5B0</accession>
<reference evidence="8 9" key="1">
    <citation type="submission" date="2018-04" db="EMBL/GenBank/DDBJ databases">
        <title>The genome of golden apple snail Pomacea canaliculata provides insight into stress tolerance and invasive adaptation.</title>
        <authorList>
            <person name="Liu C."/>
            <person name="Liu B."/>
            <person name="Ren Y."/>
            <person name="Zhang Y."/>
            <person name="Wang H."/>
            <person name="Li S."/>
            <person name="Jiang F."/>
            <person name="Yin L."/>
            <person name="Zhang G."/>
            <person name="Qian W."/>
            <person name="Fan W."/>
        </authorList>
    </citation>
    <scope>NUCLEOTIDE SEQUENCE [LARGE SCALE GENOMIC DNA]</scope>
    <source>
        <strain evidence="8">SZHN2017</strain>
        <tissue evidence="8">Muscle</tissue>
    </source>
</reference>
<keyword evidence="5 6" id="KW-0472">Membrane</keyword>
<evidence type="ECO:0000256" key="6">
    <source>
        <dbReference type="SAM" id="Phobius"/>
    </source>
</evidence>
<organism evidence="8 9">
    <name type="scientific">Pomacea canaliculata</name>
    <name type="common">Golden apple snail</name>
    <dbReference type="NCBI Taxonomy" id="400727"/>
    <lineage>
        <taxon>Eukaryota</taxon>
        <taxon>Metazoa</taxon>
        <taxon>Spiralia</taxon>
        <taxon>Lophotrochozoa</taxon>
        <taxon>Mollusca</taxon>
        <taxon>Gastropoda</taxon>
        <taxon>Caenogastropoda</taxon>
        <taxon>Architaenioglossa</taxon>
        <taxon>Ampullarioidea</taxon>
        <taxon>Ampullariidae</taxon>
        <taxon>Pomacea</taxon>
    </lineage>
</organism>
<evidence type="ECO:0000256" key="2">
    <source>
        <dbReference type="ARBA" id="ARBA00022475"/>
    </source>
</evidence>
<keyword evidence="2" id="KW-1003">Cell membrane</keyword>
<proteinExistence type="predicted"/>
<feature type="transmembrane region" description="Helical" evidence="6">
    <location>
        <begin position="107"/>
        <end position="127"/>
    </location>
</feature>
<gene>
    <name evidence="8" type="ORF">C0Q70_11202</name>
</gene>
<feature type="transmembrane region" description="Helical" evidence="6">
    <location>
        <begin position="147"/>
        <end position="164"/>
    </location>
</feature>
<dbReference type="GO" id="GO:0005886">
    <property type="term" value="C:plasma membrane"/>
    <property type="evidence" value="ECO:0007669"/>
    <property type="project" value="UniProtKB-SubCell"/>
</dbReference>
<evidence type="ECO:0000256" key="4">
    <source>
        <dbReference type="ARBA" id="ARBA00022989"/>
    </source>
</evidence>
<dbReference type="PANTHER" id="PTHR22750">
    <property type="entry name" value="G-PROTEIN COUPLED RECEPTOR"/>
    <property type="match status" value="1"/>
</dbReference>
<evidence type="ECO:0000256" key="5">
    <source>
        <dbReference type="ARBA" id="ARBA00023136"/>
    </source>
</evidence>
<dbReference type="OrthoDB" id="6060098at2759"/>